<feature type="compositionally biased region" description="Basic and acidic residues" evidence="3">
    <location>
        <begin position="264"/>
        <end position="285"/>
    </location>
</feature>
<sequence length="588" mass="62224">MGQGIWDLDEQAGDLDTAANGWDEVAGALTGSGDTFNAKAGAVMAAGWEGRTAESFDDHRRQLVATLDAAGDLAHALAGVLRDGAGVVRIAQAHLDNSWATVSGIRHVGFGTWVQFFPEDDAEEERIRRAEADAHDIRADLDAQLARGSASLQDLRTKWDDIASTWESVADGSADGFDVPEDSGEPGIIHNGDQTVVNTGDGDDTVTVWTNPDTGVTFVIVNGVPYRVPPGQEVVVRTGDGNDTITVQSGDDVRVTVAGGEGDDVVRDRSDGDNTHVGGDGRDSIDAGGGDNYVSGGADRDYLDGQGGDDEIFGGHGDDTAYGLDGDDTVSGGEGKDYLEGAEGDDSVLGGDGDDTVSGGRDDDTLVGGSGNDVHYAGRGDDTTHGGSGSDTSFSEDGDDDAGDVETQTTVNIQLDDLSDFIKIEGSPEFVDRVRADLDLLAASPTGQQMLAALQEEHENSGVLGFDRDTVTIRELSEDNNYARGDGTIEYNPHRQGSGEGRPPIAGLYHEMAHIYDFFSENFDDTDYNGDDEVDHGVNQGERTAVGLTVDHDHDPSTPEIIDPDHPEELTENGLRDEIGWEDRDSYN</sequence>
<dbReference type="GO" id="GO:0005576">
    <property type="term" value="C:extracellular region"/>
    <property type="evidence" value="ECO:0007669"/>
    <property type="project" value="UniProtKB-SubCell"/>
</dbReference>
<reference evidence="4" key="1">
    <citation type="submission" date="2015-08" db="EMBL/GenBank/DDBJ databases">
        <authorList>
            <person name="Babu N.S."/>
            <person name="Beckwith C.J."/>
            <person name="Beseler K.G."/>
            <person name="Brison A."/>
            <person name="Carone J.V."/>
            <person name="Caskin T.P."/>
            <person name="Diamond M."/>
            <person name="Durham M.E."/>
            <person name="Foxe J.M."/>
            <person name="Go M."/>
            <person name="Henderson B.A."/>
            <person name="Jones I.B."/>
            <person name="McGettigan J.A."/>
            <person name="Micheletti S.J."/>
            <person name="Nasrallah M.E."/>
            <person name="Ortiz D."/>
            <person name="Piller C.R."/>
            <person name="Privatt S.R."/>
            <person name="Schneider S.L."/>
            <person name="Sharp S."/>
            <person name="Smith T.C."/>
            <person name="Stanton J.D."/>
            <person name="Ullery H.E."/>
            <person name="Wilson R.J."/>
            <person name="Serrano M.G."/>
            <person name="Buck G."/>
            <person name="Lee V."/>
            <person name="Wang Y."/>
            <person name="Carvalho R."/>
            <person name="Voegtly L."/>
            <person name="Shi R."/>
            <person name="Duckworth R."/>
            <person name="Johnson A."/>
            <person name="Loviza R."/>
            <person name="Walstead R."/>
            <person name="Shah Z."/>
            <person name="Kiflezghi M."/>
            <person name="Wade K."/>
            <person name="Ball S.L."/>
            <person name="Bradley K.W."/>
            <person name="Asai D.J."/>
            <person name="Bowman C.A."/>
            <person name="Russell D.A."/>
            <person name="Pope W.H."/>
            <person name="Jacobs-Sera D."/>
            <person name="Hendrix R.W."/>
            <person name="Hatfull G.F."/>
        </authorList>
    </citation>
    <scope>NUCLEOTIDE SEQUENCE</scope>
</reference>
<evidence type="ECO:0000256" key="3">
    <source>
        <dbReference type="SAM" id="MobiDB-lite"/>
    </source>
</evidence>
<dbReference type="Pfam" id="PF14891">
    <property type="entry name" value="Peptidase_M91"/>
    <property type="match status" value="1"/>
</dbReference>
<feature type="compositionally biased region" description="Basic and acidic residues" evidence="3">
    <location>
        <begin position="550"/>
        <end position="588"/>
    </location>
</feature>
<protein>
    <submittedName>
        <fullName evidence="4">Putative Hemolysin-type calcium-binding region</fullName>
    </submittedName>
</protein>
<name>A0A2P2CL77_9ZZZZ</name>
<feature type="region of interest" description="Disordered" evidence="3">
    <location>
        <begin position="545"/>
        <end position="588"/>
    </location>
</feature>
<feature type="region of interest" description="Disordered" evidence="3">
    <location>
        <begin position="260"/>
        <end position="404"/>
    </location>
</feature>
<evidence type="ECO:0000256" key="1">
    <source>
        <dbReference type="ARBA" id="ARBA00004613"/>
    </source>
</evidence>
<keyword evidence="2" id="KW-0964">Secreted</keyword>
<organism evidence="4">
    <name type="scientific">metagenome</name>
    <dbReference type="NCBI Taxonomy" id="256318"/>
    <lineage>
        <taxon>unclassified sequences</taxon>
        <taxon>metagenomes</taxon>
    </lineage>
</organism>
<gene>
    <name evidence="4" type="ORF">NOCA170048</name>
</gene>
<dbReference type="PANTHER" id="PTHR38340:SF1">
    <property type="entry name" value="S-LAYER PROTEIN"/>
    <property type="match status" value="1"/>
</dbReference>
<dbReference type="Gene3D" id="1.20.1260.20">
    <property type="entry name" value="PPE superfamily"/>
    <property type="match status" value="1"/>
</dbReference>
<dbReference type="EMBL" id="CZKB01000027">
    <property type="protein sequence ID" value="CUR62102.1"/>
    <property type="molecule type" value="Genomic_DNA"/>
</dbReference>
<dbReference type="InterPro" id="IPR050557">
    <property type="entry name" value="RTX_toxin/Mannuronan_C5-epim"/>
</dbReference>
<dbReference type="InterPro" id="IPR001343">
    <property type="entry name" value="Hemolysn_Ca-bd"/>
</dbReference>
<dbReference type="InterPro" id="IPR011049">
    <property type="entry name" value="Serralysin-like_metalloprot_C"/>
</dbReference>
<dbReference type="PANTHER" id="PTHR38340">
    <property type="entry name" value="S-LAYER PROTEIN"/>
    <property type="match status" value="1"/>
</dbReference>
<evidence type="ECO:0000256" key="2">
    <source>
        <dbReference type="ARBA" id="ARBA00022525"/>
    </source>
</evidence>
<evidence type="ECO:0000313" key="4">
    <source>
        <dbReference type="EMBL" id="CUR62102.1"/>
    </source>
</evidence>
<dbReference type="Pfam" id="PF00353">
    <property type="entry name" value="HemolysinCabind"/>
    <property type="match status" value="4"/>
</dbReference>
<dbReference type="Gene3D" id="2.150.10.10">
    <property type="entry name" value="Serralysin-like metalloprotease, C-terminal"/>
    <property type="match status" value="2"/>
</dbReference>
<comment type="subcellular location">
    <subcellularLocation>
        <location evidence="1">Secreted</location>
    </subcellularLocation>
</comment>
<dbReference type="GO" id="GO:0005509">
    <property type="term" value="F:calcium ion binding"/>
    <property type="evidence" value="ECO:0007669"/>
    <property type="project" value="InterPro"/>
</dbReference>
<dbReference type="InterPro" id="IPR038332">
    <property type="entry name" value="PPE_sf"/>
</dbReference>
<dbReference type="InterPro" id="IPR028208">
    <property type="entry name" value="Effector_pro_NleD-like"/>
</dbReference>
<dbReference type="PRINTS" id="PR00313">
    <property type="entry name" value="CABNDNGRPT"/>
</dbReference>
<proteinExistence type="predicted"/>
<dbReference type="SUPFAM" id="SSF51120">
    <property type="entry name" value="beta-Roll"/>
    <property type="match status" value="1"/>
</dbReference>
<feature type="compositionally biased region" description="Acidic residues" evidence="3">
    <location>
        <begin position="394"/>
        <end position="404"/>
    </location>
</feature>
<accession>A0A2P2CL77</accession>
<dbReference type="AlphaFoldDB" id="A0A2P2CL77"/>